<gene>
    <name evidence="1" type="ORF">PUN28_005639</name>
</gene>
<keyword evidence="2" id="KW-1185">Reference proteome</keyword>
<evidence type="ECO:0000313" key="2">
    <source>
        <dbReference type="Proteomes" id="UP001430953"/>
    </source>
</evidence>
<evidence type="ECO:0000313" key="1">
    <source>
        <dbReference type="EMBL" id="KAL0127493.1"/>
    </source>
</evidence>
<reference evidence="1 2" key="1">
    <citation type="submission" date="2023-03" db="EMBL/GenBank/DDBJ databases">
        <title>High recombination rates correlate with genetic variation in Cardiocondyla obscurior ants.</title>
        <authorList>
            <person name="Errbii M."/>
        </authorList>
    </citation>
    <scope>NUCLEOTIDE SEQUENCE [LARGE SCALE GENOMIC DNA]</scope>
    <source>
        <strain evidence="1">Alpha-2009</strain>
        <tissue evidence="1">Whole body</tissue>
    </source>
</reference>
<dbReference type="Proteomes" id="UP001430953">
    <property type="component" value="Unassembled WGS sequence"/>
</dbReference>
<dbReference type="AlphaFoldDB" id="A0AAW2GIS9"/>
<comment type="caution">
    <text evidence="1">The sequence shown here is derived from an EMBL/GenBank/DDBJ whole genome shotgun (WGS) entry which is preliminary data.</text>
</comment>
<organism evidence="1 2">
    <name type="scientific">Cardiocondyla obscurior</name>
    <dbReference type="NCBI Taxonomy" id="286306"/>
    <lineage>
        <taxon>Eukaryota</taxon>
        <taxon>Metazoa</taxon>
        <taxon>Ecdysozoa</taxon>
        <taxon>Arthropoda</taxon>
        <taxon>Hexapoda</taxon>
        <taxon>Insecta</taxon>
        <taxon>Pterygota</taxon>
        <taxon>Neoptera</taxon>
        <taxon>Endopterygota</taxon>
        <taxon>Hymenoptera</taxon>
        <taxon>Apocrita</taxon>
        <taxon>Aculeata</taxon>
        <taxon>Formicoidea</taxon>
        <taxon>Formicidae</taxon>
        <taxon>Myrmicinae</taxon>
        <taxon>Cardiocondyla</taxon>
    </lineage>
</organism>
<proteinExistence type="predicted"/>
<name>A0AAW2GIS9_9HYME</name>
<accession>A0AAW2GIS9</accession>
<dbReference type="EMBL" id="JADYXP020000004">
    <property type="protein sequence ID" value="KAL0127493.1"/>
    <property type="molecule type" value="Genomic_DNA"/>
</dbReference>
<protein>
    <submittedName>
        <fullName evidence="1">Uncharacterized protein</fullName>
    </submittedName>
</protein>
<sequence length="84" mass="10514">MFLLVERLQVSADRFTSIVPALSLAIRSERLRYTLYIFDTLLSRPWHILHIYISMNVRYMFFFQRKKERKKERKREREREFTKN</sequence>